<dbReference type="InterPro" id="IPR001584">
    <property type="entry name" value="Integrase_cat-core"/>
</dbReference>
<proteinExistence type="predicted"/>
<dbReference type="Gene3D" id="3.30.420.10">
    <property type="entry name" value="Ribonuclease H-like superfamily/Ribonuclease H"/>
    <property type="match status" value="1"/>
</dbReference>
<protein>
    <recommendedName>
        <fullName evidence="1">Integrase catalytic domain-containing protein</fullName>
    </recommendedName>
</protein>
<reference evidence="2" key="1">
    <citation type="submission" date="2022-04" db="EMBL/GenBank/DDBJ databases">
        <authorList>
            <person name="Ren T."/>
        </authorList>
    </citation>
    <scope>NUCLEOTIDE SEQUENCE</scope>
    <source>
        <strain evidence="2">F63249</strain>
    </source>
</reference>
<name>A0ABT0H3R5_9FLAO</name>
<sequence>MRTSWDTSIKHLARHGLLSDILNVEQIASIPSSNLSRWRHESDSKYLYSEINEIIKQEIEFIKRMNQSSKIKKINESYFKLADTFHHVISNIKGVKSILKSQKELIVNTIDSLSDSIPINNALKLFNISRTTYQNYKTIVIHKCEASYFKWCTRRFSNQLLVKEVSTIKSYLSNDDYRHWSKSCIYLRAIRDNSLSCGLSTFYKYCRLLGFSNLKTFKKSDGYNPLETSRPNEVWCADVTIFKTQDYIKHYIHILMDHYSKKIIGYRIEGFSSGEAIRS</sequence>
<dbReference type="Proteomes" id="UP001203687">
    <property type="component" value="Unassembled WGS sequence"/>
</dbReference>
<accession>A0ABT0H3R5</accession>
<comment type="caution">
    <text evidence="2">The sequence shown here is derived from an EMBL/GenBank/DDBJ whole genome shotgun (WGS) entry which is preliminary data.</text>
</comment>
<dbReference type="EMBL" id="JALPQF010000001">
    <property type="protein sequence ID" value="MCK8479027.1"/>
    <property type="molecule type" value="Genomic_DNA"/>
</dbReference>
<dbReference type="SUPFAM" id="SSF53098">
    <property type="entry name" value="Ribonuclease H-like"/>
    <property type="match status" value="1"/>
</dbReference>
<evidence type="ECO:0000259" key="1">
    <source>
        <dbReference type="PROSITE" id="PS50994"/>
    </source>
</evidence>
<keyword evidence="3" id="KW-1185">Reference proteome</keyword>
<organism evidence="2 3">
    <name type="scientific">Psychroserpens algicola</name>
    <dbReference type="NCBI Taxonomy" id="1719034"/>
    <lineage>
        <taxon>Bacteria</taxon>
        <taxon>Pseudomonadati</taxon>
        <taxon>Bacteroidota</taxon>
        <taxon>Flavobacteriia</taxon>
        <taxon>Flavobacteriales</taxon>
        <taxon>Flavobacteriaceae</taxon>
        <taxon>Psychroserpens</taxon>
    </lineage>
</organism>
<feature type="domain" description="Integrase catalytic" evidence="1">
    <location>
        <begin position="227"/>
        <end position="279"/>
    </location>
</feature>
<dbReference type="PROSITE" id="PS50994">
    <property type="entry name" value="INTEGRASE"/>
    <property type="match status" value="1"/>
</dbReference>
<gene>
    <name evidence="2" type="ORF">MUY34_00265</name>
</gene>
<dbReference type="RefSeq" id="WP_248411463.1">
    <property type="nucleotide sequence ID" value="NZ_JALPQF010000001.1"/>
</dbReference>
<dbReference type="InterPro" id="IPR036397">
    <property type="entry name" value="RNaseH_sf"/>
</dbReference>
<evidence type="ECO:0000313" key="2">
    <source>
        <dbReference type="EMBL" id="MCK8479027.1"/>
    </source>
</evidence>
<evidence type="ECO:0000313" key="3">
    <source>
        <dbReference type="Proteomes" id="UP001203687"/>
    </source>
</evidence>
<dbReference type="InterPro" id="IPR012337">
    <property type="entry name" value="RNaseH-like_sf"/>
</dbReference>